<dbReference type="AlphaFoldDB" id="A0A2W7N827"/>
<keyword evidence="7" id="KW-0675">Receptor</keyword>
<dbReference type="PIRSF" id="PIRSF006470">
    <property type="entry name" value="DctB"/>
    <property type="match status" value="1"/>
</dbReference>
<evidence type="ECO:0000256" key="1">
    <source>
        <dbReference type="ARBA" id="ARBA00004418"/>
    </source>
</evidence>
<dbReference type="CDD" id="cd13672">
    <property type="entry name" value="PBP2_TRAP_Siap"/>
    <property type="match status" value="1"/>
</dbReference>
<dbReference type="Gene3D" id="3.40.190.170">
    <property type="entry name" value="Bacterial extracellular solute-binding protein, family 7"/>
    <property type="match status" value="1"/>
</dbReference>
<dbReference type="EMBL" id="QKZL01000020">
    <property type="protein sequence ID" value="PZX13014.1"/>
    <property type="molecule type" value="Genomic_DNA"/>
</dbReference>
<keyword evidence="5" id="KW-0574">Periplasm</keyword>
<dbReference type="PANTHER" id="PTHR33376">
    <property type="match status" value="1"/>
</dbReference>
<evidence type="ECO:0000256" key="2">
    <source>
        <dbReference type="ARBA" id="ARBA00009023"/>
    </source>
</evidence>
<sequence length="325" mass="35973">MRTITSLVPAIAIAAGLTLAAPAQAKTLKFAHTYETSEPYHEGALWIADEIEKRTEGRYDIEVFPASSLGKEVDINEGLGLGTVDIIYTGALFVSTSYGPLAISDAPYIMRDFDHWLAYRESGLLKELSQGYEEATGNHLLSIVYHGQRHITANRPILSPEDMKGMKLRVPNAPLFHLLTDPLGANATPISFAEVYLALQQGVVEGQENPLITIRAKRFYEVQSDISLTGHIANTLLLLMSGNAWNELSEADQAIFTEVFEEAAVEITKDVRVQEAELVQWFRDQGVNVHEVDRAPFREIVLPGLTGPNAPWTQDQFDRLQALAN</sequence>
<dbReference type="InterPro" id="IPR038404">
    <property type="entry name" value="TRAP_DctP_sf"/>
</dbReference>
<evidence type="ECO:0000256" key="6">
    <source>
        <dbReference type="SAM" id="SignalP"/>
    </source>
</evidence>
<evidence type="ECO:0000313" key="8">
    <source>
        <dbReference type="Proteomes" id="UP000248916"/>
    </source>
</evidence>
<keyword evidence="3" id="KW-0813">Transport</keyword>
<dbReference type="InterPro" id="IPR018389">
    <property type="entry name" value="DctP_fam"/>
</dbReference>
<name>A0A2W7N827_9RHOB</name>
<gene>
    <name evidence="7" type="ORF">LX81_03391</name>
</gene>
<feature type="chain" id="PRO_5016098419" evidence="6">
    <location>
        <begin position="26"/>
        <end position="325"/>
    </location>
</feature>
<feature type="signal peptide" evidence="6">
    <location>
        <begin position="1"/>
        <end position="25"/>
    </location>
</feature>
<dbReference type="RefSeq" id="WP_234822661.1">
    <property type="nucleotide sequence ID" value="NZ_QKZL01000020.1"/>
</dbReference>
<dbReference type="InterPro" id="IPR004682">
    <property type="entry name" value="TRAP_DctP"/>
</dbReference>
<evidence type="ECO:0000256" key="3">
    <source>
        <dbReference type="ARBA" id="ARBA00022448"/>
    </source>
</evidence>
<dbReference type="GO" id="GO:0030288">
    <property type="term" value="C:outer membrane-bounded periplasmic space"/>
    <property type="evidence" value="ECO:0007669"/>
    <property type="project" value="InterPro"/>
</dbReference>
<dbReference type="GO" id="GO:0055085">
    <property type="term" value="P:transmembrane transport"/>
    <property type="evidence" value="ECO:0007669"/>
    <property type="project" value="InterPro"/>
</dbReference>
<dbReference type="NCBIfam" id="TIGR00787">
    <property type="entry name" value="dctP"/>
    <property type="match status" value="1"/>
</dbReference>
<organism evidence="7 8">
    <name type="scientific">Palleronia aestuarii</name>
    <dbReference type="NCBI Taxonomy" id="568105"/>
    <lineage>
        <taxon>Bacteria</taxon>
        <taxon>Pseudomonadati</taxon>
        <taxon>Pseudomonadota</taxon>
        <taxon>Alphaproteobacteria</taxon>
        <taxon>Rhodobacterales</taxon>
        <taxon>Roseobacteraceae</taxon>
        <taxon>Palleronia</taxon>
    </lineage>
</organism>
<comment type="caution">
    <text evidence="7">The sequence shown here is derived from an EMBL/GenBank/DDBJ whole genome shotgun (WGS) entry which is preliminary data.</text>
</comment>
<evidence type="ECO:0000256" key="4">
    <source>
        <dbReference type="ARBA" id="ARBA00022729"/>
    </source>
</evidence>
<comment type="subcellular location">
    <subcellularLocation>
        <location evidence="1">Periplasm</location>
    </subcellularLocation>
</comment>
<dbReference type="Pfam" id="PF03480">
    <property type="entry name" value="DctP"/>
    <property type="match status" value="1"/>
</dbReference>
<dbReference type="Proteomes" id="UP000248916">
    <property type="component" value="Unassembled WGS sequence"/>
</dbReference>
<keyword evidence="4 6" id="KW-0732">Signal</keyword>
<comment type="similarity">
    <text evidence="2">Belongs to the bacterial solute-binding protein 7 family.</text>
</comment>
<reference evidence="7 8" key="1">
    <citation type="submission" date="2018-06" db="EMBL/GenBank/DDBJ databases">
        <title>Genomic Encyclopedia of Archaeal and Bacterial Type Strains, Phase II (KMG-II): from individual species to whole genera.</title>
        <authorList>
            <person name="Goeker M."/>
        </authorList>
    </citation>
    <scope>NUCLEOTIDE SEQUENCE [LARGE SCALE GENOMIC DNA]</scope>
    <source>
        <strain evidence="7 8">DSM 22009</strain>
    </source>
</reference>
<accession>A0A2W7N827</accession>
<keyword evidence="8" id="KW-1185">Reference proteome</keyword>
<evidence type="ECO:0000313" key="7">
    <source>
        <dbReference type="EMBL" id="PZX13014.1"/>
    </source>
</evidence>
<proteinExistence type="inferred from homology"/>
<dbReference type="PANTHER" id="PTHR33376:SF4">
    <property type="entry name" value="SIALIC ACID-BINDING PERIPLASMIC PROTEIN SIAP"/>
    <property type="match status" value="1"/>
</dbReference>
<evidence type="ECO:0000256" key="5">
    <source>
        <dbReference type="ARBA" id="ARBA00022764"/>
    </source>
</evidence>
<protein>
    <submittedName>
        <fullName evidence="7">Tripartite ATP-independent transporter DctP family solute receptor</fullName>
    </submittedName>
</protein>
<dbReference type="NCBIfam" id="NF037995">
    <property type="entry name" value="TRAP_S1"/>
    <property type="match status" value="1"/>
</dbReference>